<feature type="coiled-coil region" evidence="5">
    <location>
        <begin position="484"/>
        <end position="511"/>
    </location>
</feature>
<dbReference type="OrthoDB" id="6144932at2"/>
<dbReference type="PANTHER" id="PTHR47970:SF12">
    <property type="entry name" value="KINESIN FAMILY MEMBER 11"/>
    <property type="match status" value="1"/>
</dbReference>
<sequence>MASQYKAGLIITGDASGGIKAIQATDKQLQALNRDFTQGGRKARQFGQDANRAGNDVRGLTQNVHSAGEGLAVLKRAAVPVGAAIASMFAAGSLRAQVDFADQLQKINLRIGASTEALSQYNYVASLSDVQFKELTTAWQRQSRRVAQAAQDTGEAQEALAALNLDAGELAKLAPEQQFERIAAAMNGVASEAQRVALAQKIWDSEGVKLLQIVNQGTDAIARMRAEADALGLTISQQTANDMATFNDEMARLSFAAEGVSKTLLAEVVPAMTDGLQATSAFLAEAGGAEAVLGELVDIGGALALVYGGKLALAIGAKTAATIKAAEASMAAAQADVRATQVGVARAAENLRVAQSEQAAAQRALANAQATTAATGSTTNRTRALAALAVANQKAMAAEASHTAAVNTQAAAMTRASVAARGASMAVRGYSGAMMLLGGPAGAAILAAGAVFYFRDELGLTIPTVDASAAAVAQLTGELDGMNRATAEAKLTQLTTQLADLKAAAEETGEAYLAVGQDDTGAGGFLGADVAGQVEQIREIGEAAGPARQEMANVEEAIGLVKDRLEQLGDEGERTPPTLTKIGDAAKEAEKAAREQADALEALRQAMNPMRAEATTLAERVAVLDQGLADGTVGVVEHAQGLAWAAEEYMRAATGAEEYEKRTEALVSQYDRSAQKAAQLEQALADLNERYRAGELEGGPEQYRRMVAAIREEMAELSREADPMAQEMARAWEEATKRIDATFADAFQGAFESFDDFADQLLDGFKRLLAELAYQATLKPIVLNITGQMGGTLGIPGTGGGMAGGGGMGGTGKLLSTGKQLYNGLTGGGGIAWTGASNAAYSGGFAGSATSGMGQSGFMGGSTANFQGMNGLASAGAGYVGTRLGGEVFGETQTGQHLGTAGALIGTYFGGPVGAAIGSFIGSSIGSAFADKYAGENPTGTLKTVNEYGAAGRSGFEREAVAESALGRVGFARESRDIDTLFGDRDNFENAKKFAQQVAATDNAIAQLARSEAELAEMREAAADQGLSSMDDLEGRYRAILSSLDGTYGDFVASLEGGVEAIVAQAVPARQALVLLADGVDALNLRFREGSVASYRAAGHLAELMGGVEALAGAQQSYYQAFVGEAERRANLEADLGDAFAELNLEMPDTAAQFRDLVEAQNLMTEAGREQYAALLKLAPSMSEYLTAMEQQHAQMRGFIDSLLLSDQSTLDPGERLRESQAQYAQLRDEVRQLRAERSRDAGQAADQRAQQLREQQGIHRNTRNPVSTV</sequence>
<feature type="coiled-coil region" evidence="5">
    <location>
        <begin position="551"/>
        <end position="606"/>
    </location>
</feature>
<name>A0A431V1B2_9GAMM</name>
<feature type="region of interest" description="Disordered" evidence="6">
    <location>
        <begin position="1237"/>
        <end position="1270"/>
    </location>
</feature>
<keyword evidence="8" id="KW-1185">Reference proteome</keyword>
<evidence type="ECO:0008006" key="9">
    <source>
        <dbReference type="Google" id="ProtNLM"/>
    </source>
</evidence>
<evidence type="ECO:0000313" key="7">
    <source>
        <dbReference type="EMBL" id="RTR01936.1"/>
    </source>
</evidence>
<gene>
    <name evidence="7" type="ORF">EKG36_13080</name>
</gene>
<organism evidence="7 8">
    <name type="scientific">Halomonas nitroreducens</name>
    <dbReference type="NCBI Taxonomy" id="447425"/>
    <lineage>
        <taxon>Bacteria</taxon>
        <taxon>Pseudomonadati</taxon>
        <taxon>Pseudomonadota</taxon>
        <taxon>Gammaproteobacteria</taxon>
        <taxon>Oceanospirillales</taxon>
        <taxon>Halomonadaceae</taxon>
        <taxon>Halomonas</taxon>
    </lineage>
</organism>
<dbReference type="RefSeq" id="WP_126484791.1">
    <property type="nucleotide sequence ID" value="NZ_RXNS01000012.1"/>
</dbReference>
<evidence type="ECO:0000256" key="4">
    <source>
        <dbReference type="ARBA" id="ARBA00023212"/>
    </source>
</evidence>
<evidence type="ECO:0000256" key="1">
    <source>
        <dbReference type="ARBA" id="ARBA00004245"/>
    </source>
</evidence>
<dbReference type="InterPro" id="IPR047149">
    <property type="entry name" value="KIF11-like"/>
</dbReference>
<keyword evidence="3" id="KW-0505">Motor protein</keyword>
<feature type="compositionally biased region" description="Low complexity" evidence="6">
    <location>
        <begin position="1242"/>
        <end position="1256"/>
    </location>
</feature>
<dbReference type="GO" id="GO:0005876">
    <property type="term" value="C:spindle microtubule"/>
    <property type="evidence" value="ECO:0007669"/>
    <property type="project" value="TreeGrafter"/>
</dbReference>
<dbReference type="EMBL" id="RXNS01000012">
    <property type="protein sequence ID" value="RTR01936.1"/>
    <property type="molecule type" value="Genomic_DNA"/>
</dbReference>
<protein>
    <recommendedName>
        <fullName evidence="9">Bacteriophage tail tape measure N-terminal domain-containing protein</fullName>
    </recommendedName>
</protein>
<dbReference type="PANTHER" id="PTHR47970">
    <property type="entry name" value="KINESIN-LIKE PROTEIN KIF11"/>
    <property type="match status" value="1"/>
</dbReference>
<comment type="subcellular location">
    <subcellularLocation>
        <location evidence="1">Cytoplasm</location>
        <location evidence="1">Cytoskeleton</location>
    </subcellularLocation>
</comment>
<reference evidence="7 8" key="1">
    <citation type="submission" date="2018-12" db="EMBL/GenBank/DDBJ databases">
        <authorList>
            <person name="Yu L."/>
        </authorList>
    </citation>
    <scope>NUCLEOTIDE SEQUENCE [LARGE SCALE GENOMIC DNA]</scope>
    <source>
        <strain evidence="7 8">11S</strain>
    </source>
</reference>
<dbReference type="AlphaFoldDB" id="A0A431V1B2"/>
<evidence type="ECO:0000313" key="8">
    <source>
        <dbReference type="Proteomes" id="UP000267400"/>
    </source>
</evidence>
<keyword evidence="4" id="KW-0206">Cytoskeleton</keyword>
<proteinExistence type="predicted"/>
<feature type="coiled-coil region" evidence="5">
    <location>
        <begin position="670"/>
        <end position="697"/>
    </location>
</feature>
<evidence type="ECO:0000256" key="2">
    <source>
        <dbReference type="ARBA" id="ARBA00022490"/>
    </source>
</evidence>
<dbReference type="GO" id="GO:0051231">
    <property type="term" value="P:spindle elongation"/>
    <property type="evidence" value="ECO:0007669"/>
    <property type="project" value="TreeGrafter"/>
</dbReference>
<dbReference type="GO" id="GO:0008574">
    <property type="term" value="F:plus-end-directed microtubule motor activity"/>
    <property type="evidence" value="ECO:0007669"/>
    <property type="project" value="TreeGrafter"/>
</dbReference>
<evidence type="ECO:0000256" key="5">
    <source>
        <dbReference type="SAM" id="Coils"/>
    </source>
</evidence>
<dbReference type="Proteomes" id="UP000267400">
    <property type="component" value="Unassembled WGS sequence"/>
</dbReference>
<keyword evidence="5" id="KW-0175">Coiled coil</keyword>
<keyword evidence="2" id="KW-0963">Cytoplasm</keyword>
<feature type="coiled-coil region" evidence="5">
    <location>
        <begin position="344"/>
        <end position="371"/>
    </location>
</feature>
<evidence type="ECO:0000256" key="6">
    <source>
        <dbReference type="SAM" id="MobiDB-lite"/>
    </source>
</evidence>
<comment type="caution">
    <text evidence="7">The sequence shown here is derived from an EMBL/GenBank/DDBJ whole genome shotgun (WGS) entry which is preliminary data.</text>
</comment>
<evidence type="ECO:0000256" key="3">
    <source>
        <dbReference type="ARBA" id="ARBA00023175"/>
    </source>
</evidence>
<dbReference type="GO" id="GO:0072686">
    <property type="term" value="C:mitotic spindle"/>
    <property type="evidence" value="ECO:0007669"/>
    <property type="project" value="TreeGrafter"/>
</dbReference>
<accession>A0A431V1B2</accession>